<keyword evidence="4" id="KW-1185">Reference proteome</keyword>
<accession>V7PE84</accession>
<keyword evidence="2" id="KW-0812">Transmembrane</keyword>
<evidence type="ECO:0000256" key="1">
    <source>
        <dbReference type="SAM" id="MobiDB-lite"/>
    </source>
</evidence>
<dbReference type="InterPro" id="IPR006477">
    <property type="entry name" value="Yir_bir_cir"/>
</dbReference>
<dbReference type="Pfam" id="PF06022">
    <property type="entry name" value="Cir_Bir_Yir"/>
    <property type="match status" value="1"/>
</dbReference>
<proteinExistence type="predicted"/>
<sequence>MGQNKINGTEYLVKRDNRICGTFDTLRLLFPDEMNDSGEYIFKGRNYTNYLRKSNYTDIDKINGYCLWLFKQFYGDRIAFSNNVNNNMYVVTSILGWLSYKLNQKAENGITKLDDFYNKYMQSVEEYNTPIENDTQYKTYIDFINKNKELMDIDIKVMSKFYDALKNLCKMYSELLDTKYKGDEYLKYVNTFADNYNILFNDTNSNLLKQILSAASNDYNYIKNQLHVESIKNQFPELQKEKKEIQVPGPIPVKSNVSDNLSGMSSPSSDTKVSDSETEVLHSETEVLNSETTLSSSLIINKLISIPFILVVTLISLGIAYKYSLFGFRKRSKKQHLREKLKK</sequence>
<evidence type="ECO:0000313" key="4">
    <source>
        <dbReference type="Proteomes" id="UP000018538"/>
    </source>
</evidence>
<dbReference type="OrthoDB" id="373199at2759"/>
<protein>
    <recommendedName>
        <fullName evidence="5">YIR protein</fullName>
    </recommendedName>
</protein>
<evidence type="ECO:0008006" key="5">
    <source>
        <dbReference type="Google" id="ProtNLM"/>
    </source>
</evidence>
<dbReference type="AlphaFoldDB" id="V7PE84"/>
<feature type="region of interest" description="Disordered" evidence="1">
    <location>
        <begin position="258"/>
        <end position="277"/>
    </location>
</feature>
<name>V7PE84_PLAYE</name>
<reference evidence="3 4" key="1">
    <citation type="submission" date="2013-11" db="EMBL/GenBank/DDBJ databases">
        <title>The Genome Sequence of Plasmodium yoelii 17X.</title>
        <authorList>
            <consortium name="The Broad Institute Genomics Platform"/>
            <consortium name="The Broad Institute Genome Sequencing Center for Infectious Disease"/>
            <person name="Neafsey D."/>
            <person name="Adams J."/>
            <person name="Walker B."/>
            <person name="Young S.K."/>
            <person name="Zeng Q."/>
            <person name="Gargeya S."/>
            <person name="Fitzgerald M."/>
            <person name="Haas B."/>
            <person name="Abouelleil A."/>
            <person name="Alvarado L."/>
            <person name="Chapman S.B."/>
            <person name="Gainer-Dewar J."/>
            <person name="Goldberg J."/>
            <person name="Griggs A."/>
            <person name="Gujja S."/>
            <person name="Hansen M."/>
            <person name="Howarth C."/>
            <person name="Imamovic A."/>
            <person name="Ireland A."/>
            <person name="Larimer J."/>
            <person name="McCowan C."/>
            <person name="Murphy C."/>
            <person name="Pearson M."/>
            <person name="Poon T.W."/>
            <person name="Priest M."/>
            <person name="Roberts A."/>
            <person name="Saif S."/>
            <person name="Shea T."/>
            <person name="Sykes S."/>
            <person name="Wortman J."/>
            <person name="Nusbaum C."/>
            <person name="Birren B."/>
        </authorList>
    </citation>
    <scope>NUCLEOTIDE SEQUENCE [LARGE SCALE GENOMIC DNA]</scope>
    <source>
        <strain evidence="3 4">17X</strain>
    </source>
</reference>
<dbReference type="Proteomes" id="UP000018538">
    <property type="component" value="Unassembled WGS sequence"/>
</dbReference>
<evidence type="ECO:0000256" key="2">
    <source>
        <dbReference type="SAM" id="Phobius"/>
    </source>
</evidence>
<evidence type="ECO:0000313" key="3">
    <source>
        <dbReference type="EMBL" id="ETB57320.1"/>
    </source>
</evidence>
<dbReference type="NCBIfam" id="TIGR01590">
    <property type="entry name" value="yir-bir-cir_Pla"/>
    <property type="match status" value="1"/>
</dbReference>
<keyword evidence="2" id="KW-0472">Membrane</keyword>
<organism evidence="3 4">
    <name type="scientific">Plasmodium yoelii 17X</name>
    <dbReference type="NCBI Taxonomy" id="1323249"/>
    <lineage>
        <taxon>Eukaryota</taxon>
        <taxon>Sar</taxon>
        <taxon>Alveolata</taxon>
        <taxon>Apicomplexa</taxon>
        <taxon>Aconoidasida</taxon>
        <taxon>Haemosporida</taxon>
        <taxon>Plasmodiidae</taxon>
        <taxon>Plasmodium</taxon>
        <taxon>Plasmodium (Vinckeia)</taxon>
    </lineage>
</organism>
<gene>
    <name evidence="3" type="ORF">YYC_04828</name>
</gene>
<dbReference type="EMBL" id="KI635806">
    <property type="protein sequence ID" value="ETB57320.1"/>
    <property type="molecule type" value="Genomic_DNA"/>
</dbReference>
<feature type="transmembrane region" description="Helical" evidence="2">
    <location>
        <begin position="303"/>
        <end position="324"/>
    </location>
</feature>
<keyword evidence="2" id="KW-1133">Transmembrane helix</keyword>